<evidence type="ECO:0000313" key="2">
    <source>
        <dbReference type="Proteomes" id="UP000470246"/>
    </source>
</evidence>
<dbReference type="RefSeq" id="WP_163480132.1">
    <property type="nucleotide sequence ID" value="NZ_JAAGWF010000004.1"/>
</dbReference>
<accession>A0A7K3VX73</accession>
<evidence type="ECO:0000313" key="1">
    <source>
        <dbReference type="EMBL" id="NEK56948.1"/>
    </source>
</evidence>
<sequence>MEPTGVLLDAATRLEQLAARTTPGDWRTAGLLASRPEVVAHSEDGRTEHVAEARAGSGAWIAALSPALAVPLAAWLRAAASAPVQPAAEAFARALLARLP</sequence>
<name>A0A7K3VX73_9ACTN</name>
<keyword evidence="2" id="KW-1185">Reference proteome</keyword>
<protein>
    <submittedName>
        <fullName evidence="1">Uncharacterized protein</fullName>
    </submittedName>
</protein>
<reference evidence="1 2" key="1">
    <citation type="submission" date="2020-02" db="EMBL/GenBank/DDBJ databases">
        <title>Geodermatophilus sabuli CPCC 205279 I12A-02694.</title>
        <authorList>
            <person name="Jiang Z."/>
        </authorList>
    </citation>
    <scope>NUCLEOTIDE SEQUENCE [LARGE SCALE GENOMIC DNA]</scope>
    <source>
        <strain evidence="1 2">I12A-02694</strain>
    </source>
</reference>
<organism evidence="1 2">
    <name type="scientific">Geodermatophilus sabuli</name>
    <dbReference type="NCBI Taxonomy" id="1564158"/>
    <lineage>
        <taxon>Bacteria</taxon>
        <taxon>Bacillati</taxon>
        <taxon>Actinomycetota</taxon>
        <taxon>Actinomycetes</taxon>
        <taxon>Geodermatophilales</taxon>
        <taxon>Geodermatophilaceae</taxon>
        <taxon>Geodermatophilus</taxon>
    </lineage>
</organism>
<dbReference type="Proteomes" id="UP000470246">
    <property type="component" value="Unassembled WGS sequence"/>
</dbReference>
<dbReference type="EMBL" id="JAAGWF010000004">
    <property type="protein sequence ID" value="NEK56948.1"/>
    <property type="molecule type" value="Genomic_DNA"/>
</dbReference>
<gene>
    <name evidence="1" type="ORF">GCU56_03560</name>
</gene>
<dbReference type="AlphaFoldDB" id="A0A7K3VX73"/>
<comment type="caution">
    <text evidence="1">The sequence shown here is derived from an EMBL/GenBank/DDBJ whole genome shotgun (WGS) entry which is preliminary data.</text>
</comment>
<proteinExistence type="predicted"/>